<keyword evidence="2" id="KW-0479">Metal-binding</keyword>
<reference evidence="6" key="1">
    <citation type="journal article" date="2014" name="Front. Microbiol.">
        <title>High frequency of phylogenetically diverse reductive dehalogenase-homologous genes in deep subseafloor sedimentary metagenomes.</title>
        <authorList>
            <person name="Kawai M."/>
            <person name="Futagami T."/>
            <person name="Toyoda A."/>
            <person name="Takaki Y."/>
            <person name="Nishi S."/>
            <person name="Hori S."/>
            <person name="Arai W."/>
            <person name="Tsubouchi T."/>
            <person name="Morono Y."/>
            <person name="Uchiyama I."/>
            <person name="Ito T."/>
            <person name="Fujiyama A."/>
            <person name="Inagaki F."/>
            <person name="Takami H."/>
        </authorList>
    </citation>
    <scope>NUCLEOTIDE SEQUENCE</scope>
    <source>
        <strain evidence="6">Expedition CK06-06</strain>
    </source>
</reference>
<evidence type="ECO:0000256" key="2">
    <source>
        <dbReference type="ARBA" id="ARBA00022723"/>
    </source>
</evidence>
<gene>
    <name evidence="6" type="ORF">S01H1_01751</name>
</gene>
<dbReference type="SMART" id="SM00863">
    <property type="entry name" value="tRNA_SAD"/>
    <property type="match status" value="1"/>
</dbReference>
<organism evidence="6">
    <name type="scientific">marine sediment metagenome</name>
    <dbReference type="NCBI Taxonomy" id="412755"/>
    <lineage>
        <taxon>unclassified sequences</taxon>
        <taxon>metagenomes</taxon>
        <taxon>ecological metagenomes</taxon>
    </lineage>
</organism>
<dbReference type="GO" id="GO:0005524">
    <property type="term" value="F:ATP binding"/>
    <property type="evidence" value="ECO:0007669"/>
    <property type="project" value="InterPro"/>
</dbReference>
<dbReference type="GO" id="GO:0004812">
    <property type="term" value="F:aminoacyl-tRNA ligase activity"/>
    <property type="evidence" value="ECO:0007669"/>
    <property type="project" value="InterPro"/>
</dbReference>
<feature type="non-terminal residue" evidence="6">
    <location>
        <position position="1"/>
    </location>
</feature>
<sequence>FDHMQQHSGQHILSQSFHELLGAGTLSFHLGEAISSVEMDIRKISEEEVENVERRANEIVFQDREIKCYFIPEEKIGSVPLRRPPKKKGLIRVVEVSDFDFSACGGTHVRRAGEIGLIKILKLERIRNNVRFEFICGKRTLDDYLWKNRILRELSTRFTVNEGEILNTVEKLSSDLKSQKRKRKKMQEKIAQYEAQEIIQKTKEKIIKELFVDKTPEEVRFLVLNIIRKGDFVVLFGLKGEERGHLILACSENINIDMREIVPLVSPLIKGKGGGRSSLVEIAGEEIENLEQALERAFEFIKKKMGSDL</sequence>
<dbReference type="SUPFAM" id="SSF55186">
    <property type="entry name" value="ThrRS/AlaRS common domain"/>
    <property type="match status" value="1"/>
</dbReference>
<dbReference type="AlphaFoldDB" id="X0U2C7"/>
<dbReference type="Pfam" id="PF07973">
    <property type="entry name" value="tRNA_SAD"/>
    <property type="match status" value="1"/>
</dbReference>
<dbReference type="GO" id="GO:0002161">
    <property type="term" value="F:aminoacyl-tRNA deacylase activity"/>
    <property type="evidence" value="ECO:0007669"/>
    <property type="project" value="UniProtKB-ARBA"/>
</dbReference>
<dbReference type="EMBL" id="BARS01000789">
    <property type="protein sequence ID" value="GAF82610.1"/>
    <property type="molecule type" value="Genomic_DNA"/>
</dbReference>
<evidence type="ECO:0000259" key="5">
    <source>
        <dbReference type="SMART" id="SM00863"/>
    </source>
</evidence>
<dbReference type="Gene3D" id="3.30.980.10">
    <property type="entry name" value="Threonyl-trna Synthetase, Chain A, domain 2"/>
    <property type="match status" value="1"/>
</dbReference>
<protein>
    <recommendedName>
        <fullName evidence="5">Threonyl/alanyl tRNA synthetase SAD domain-containing protein</fullName>
    </recommendedName>
</protein>
<evidence type="ECO:0000256" key="1">
    <source>
        <dbReference type="ARBA" id="ARBA00001947"/>
    </source>
</evidence>
<dbReference type="InterPro" id="IPR012947">
    <property type="entry name" value="tRNA_SAD"/>
</dbReference>
<evidence type="ECO:0000256" key="4">
    <source>
        <dbReference type="SAM" id="Coils"/>
    </source>
</evidence>
<evidence type="ECO:0000313" key="6">
    <source>
        <dbReference type="EMBL" id="GAF82610.1"/>
    </source>
</evidence>
<dbReference type="InterPro" id="IPR018163">
    <property type="entry name" value="Thr/Ala-tRNA-synth_IIc_edit"/>
</dbReference>
<dbReference type="GO" id="GO:0046872">
    <property type="term" value="F:metal ion binding"/>
    <property type="evidence" value="ECO:0007669"/>
    <property type="project" value="UniProtKB-KW"/>
</dbReference>
<dbReference type="PANTHER" id="PTHR43462:SF1">
    <property type="entry name" value="ALANYL-TRNA EDITING PROTEIN AARSD1"/>
    <property type="match status" value="1"/>
</dbReference>
<dbReference type="PANTHER" id="PTHR43462">
    <property type="entry name" value="ALANYL-TRNA EDITING PROTEIN"/>
    <property type="match status" value="1"/>
</dbReference>
<dbReference type="InterPro" id="IPR051335">
    <property type="entry name" value="Alanyl-tRNA_Editing_Enzymes"/>
</dbReference>
<dbReference type="GO" id="GO:0043039">
    <property type="term" value="P:tRNA aminoacylation"/>
    <property type="evidence" value="ECO:0007669"/>
    <property type="project" value="InterPro"/>
</dbReference>
<accession>X0U2C7</accession>
<keyword evidence="3" id="KW-0862">Zinc</keyword>
<proteinExistence type="predicted"/>
<feature type="coiled-coil region" evidence="4">
    <location>
        <begin position="169"/>
        <end position="196"/>
    </location>
</feature>
<comment type="cofactor">
    <cofactor evidence="1">
        <name>Zn(2+)</name>
        <dbReference type="ChEBI" id="CHEBI:29105"/>
    </cofactor>
</comment>
<dbReference type="Gene3D" id="3.10.310.40">
    <property type="match status" value="1"/>
</dbReference>
<keyword evidence="4" id="KW-0175">Coiled coil</keyword>
<evidence type="ECO:0000256" key="3">
    <source>
        <dbReference type="ARBA" id="ARBA00022833"/>
    </source>
</evidence>
<feature type="domain" description="Threonyl/alanyl tRNA synthetase SAD" evidence="5">
    <location>
        <begin position="91"/>
        <end position="133"/>
    </location>
</feature>
<name>X0U2C7_9ZZZZ</name>
<comment type="caution">
    <text evidence="6">The sequence shown here is derived from an EMBL/GenBank/DDBJ whole genome shotgun (WGS) entry which is preliminary data.</text>
</comment>